<dbReference type="PANTHER" id="PTHR24171">
    <property type="entry name" value="ANKYRIN REPEAT DOMAIN-CONTAINING PROTEIN 39-RELATED"/>
    <property type="match status" value="1"/>
</dbReference>
<dbReference type="EMBL" id="NRRE01000022">
    <property type="protein sequence ID" value="MBK1697270.1"/>
    <property type="molecule type" value="Genomic_DNA"/>
</dbReference>
<evidence type="ECO:0000313" key="4">
    <source>
        <dbReference type="EMBL" id="MBK1697270.1"/>
    </source>
</evidence>
<feature type="repeat" description="ANK" evidence="3">
    <location>
        <begin position="35"/>
        <end position="67"/>
    </location>
</feature>
<sequence>MAAKDDLLQAAETGDTEAASAALDTGALPDVGDRYGVTALLRAAGRGDQAMVDLLLARGAQVDKGSAQDNTPLMLAAARGHREVVARLLRAGANPAHRNKWHFTARDWAQWSAGSSDVVAMLDAAHGR</sequence>
<feature type="repeat" description="ANK" evidence="3">
    <location>
        <begin position="68"/>
        <end position="100"/>
    </location>
</feature>
<dbReference type="GO" id="GO:0004842">
    <property type="term" value="F:ubiquitin-protein transferase activity"/>
    <property type="evidence" value="ECO:0007669"/>
    <property type="project" value="TreeGrafter"/>
</dbReference>
<evidence type="ECO:0000256" key="1">
    <source>
        <dbReference type="ARBA" id="ARBA00022737"/>
    </source>
</evidence>
<dbReference type="PANTHER" id="PTHR24171:SF8">
    <property type="entry name" value="BRCA1-ASSOCIATED RING DOMAIN PROTEIN 1"/>
    <property type="match status" value="1"/>
</dbReference>
<dbReference type="InterPro" id="IPR002110">
    <property type="entry name" value="Ankyrin_rpt"/>
</dbReference>
<dbReference type="InterPro" id="IPR036770">
    <property type="entry name" value="Ankyrin_rpt-contain_sf"/>
</dbReference>
<dbReference type="Pfam" id="PF13637">
    <property type="entry name" value="Ank_4"/>
    <property type="match status" value="1"/>
</dbReference>
<gene>
    <name evidence="4" type="ORF">CKO21_08410</name>
</gene>
<dbReference type="Gene3D" id="1.25.40.20">
    <property type="entry name" value="Ankyrin repeat-containing domain"/>
    <property type="match status" value="2"/>
</dbReference>
<dbReference type="AlphaFoldDB" id="A0A934V0C1"/>
<reference evidence="4" key="2">
    <citation type="journal article" date="2020" name="Microorganisms">
        <title>Osmotic Adaptation and Compatible Solute Biosynthesis of Phototrophic Bacteria as Revealed from Genome Analyses.</title>
        <authorList>
            <person name="Imhoff J.F."/>
            <person name="Rahn T."/>
            <person name="Kunzel S."/>
            <person name="Keller A."/>
            <person name="Neulinger S.C."/>
        </authorList>
    </citation>
    <scope>NUCLEOTIDE SEQUENCE</scope>
    <source>
        <strain evidence="4">DSM 9154</strain>
    </source>
</reference>
<evidence type="ECO:0000256" key="3">
    <source>
        <dbReference type="PROSITE-ProRule" id="PRU00023"/>
    </source>
</evidence>
<evidence type="ECO:0000313" key="5">
    <source>
        <dbReference type="Proteomes" id="UP000778970"/>
    </source>
</evidence>
<comment type="caution">
    <text evidence="4">The sequence shown here is derived from an EMBL/GenBank/DDBJ whole genome shotgun (WGS) entry which is preliminary data.</text>
</comment>
<name>A0A934V0C1_9PROT</name>
<accession>A0A934V0C1</accession>
<keyword evidence="5" id="KW-1185">Reference proteome</keyword>
<keyword evidence="2 3" id="KW-0040">ANK repeat</keyword>
<organism evidence="4 5">
    <name type="scientific">Rhodovibrio salinarum</name>
    <dbReference type="NCBI Taxonomy" id="1087"/>
    <lineage>
        <taxon>Bacteria</taxon>
        <taxon>Pseudomonadati</taxon>
        <taxon>Pseudomonadota</taxon>
        <taxon>Alphaproteobacteria</taxon>
        <taxon>Rhodospirillales</taxon>
        <taxon>Rhodovibrionaceae</taxon>
        <taxon>Rhodovibrio</taxon>
    </lineage>
</organism>
<protein>
    <submittedName>
        <fullName evidence="4">Ankyrin repeat domain-containing protein</fullName>
    </submittedName>
</protein>
<proteinExistence type="predicted"/>
<dbReference type="SMART" id="SM00248">
    <property type="entry name" value="ANK"/>
    <property type="match status" value="2"/>
</dbReference>
<dbReference type="RefSeq" id="WP_051431945.1">
    <property type="nucleotide sequence ID" value="NZ_NRRE01000022.1"/>
</dbReference>
<evidence type="ECO:0000256" key="2">
    <source>
        <dbReference type="ARBA" id="ARBA00023043"/>
    </source>
</evidence>
<dbReference type="GO" id="GO:0085020">
    <property type="term" value="P:protein K6-linked ubiquitination"/>
    <property type="evidence" value="ECO:0007669"/>
    <property type="project" value="TreeGrafter"/>
</dbReference>
<keyword evidence="1" id="KW-0677">Repeat</keyword>
<dbReference type="PROSITE" id="PS50297">
    <property type="entry name" value="ANK_REP_REGION"/>
    <property type="match status" value="2"/>
</dbReference>
<dbReference type="SUPFAM" id="SSF48403">
    <property type="entry name" value="Ankyrin repeat"/>
    <property type="match status" value="1"/>
</dbReference>
<dbReference type="Proteomes" id="UP000778970">
    <property type="component" value="Unassembled WGS sequence"/>
</dbReference>
<reference evidence="4" key="1">
    <citation type="submission" date="2017-08" db="EMBL/GenBank/DDBJ databases">
        <authorList>
            <person name="Imhoff J.F."/>
            <person name="Rahn T."/>
            <person name="Kuenzel S."/>
            <person name="Neulinger S.C."/>
        </authorList>
    </citation>
    <scope>NUCLEOTIDE SEQUENCE</scope>
    <source>
        <strain evidence="4">DSM 9154</strain>
    </source>
</reference>
<dbReference type="PROSITE" id="PS50088">
    <property type="entry name" value="ANK_REPEAT"/>
    <property type="match status" value="2"/>
</dbReference>
<dbReference type="Pfam" id="PF00023">
    <property type="entry name" value="Ank"/>
    <property type="match status" value="1"/>
</dbReference>